<proteinExistence type="predicted"/>
<sequence length="209" mass="22371">MAQGTREMPVRADGWRPTDQVFEGIIKRCVEDAEAGASRDGTREYMAGAVILVVLLVVMLMAGVPTEMALLIPGVLFGAGALYMITATKPEPVKRHRALAPLGGPGRLPAGYLVHPRAWQAGMAEHVAYIPESQLRAAAELCSSFPGSVDDLLIFTGTIAAQFPAPRNASGADVDRRARDLVLVGMPILRDYNEKYPAPKPAPAKGKKK</sequence>
<comment type="caution">
    <text evidence="2">The sequence shown here is derived from an EMBL/GenBank/DDBJ whole genome shotgun (WGS) entry which is preliminary data.</text>
</comment>
<name>A0A919K1C3_9ACTN</name>
<keyword evidence="1" id="KW-0472">Membrane</keyword>
<keyword evidence="1" id="KW-0812">Transmembrane</keyword>
<dbReference type="Proteomes" id="UP000636960">
    <property type="component" value="Unassembled WGS sequence"/>
</dbReference>
<feature type="transmembrane region" description="Helical" evidence="1">
    <location>
        <begin position="70"/>
        <end position="87"/>
    </location>
</feature>
<evidence type="ECO:0000313" key="2">
    <source>
        <dbReference type="EMBL" id="GIE98835.1"/>
    </source>
</evidence>
<accession>A0A919K1C3</accession>
<dbReference type="RefSeq" id="WP_203785836.1">
    <property type="nucleotide sequence ID" value="NZ_BOMV01000065.1"/>
</dbReference>
<keyword evidence="1" id="KW-1133">Transmembrane helix</keyword>
<evidence type="ECO:0000313" key="3">
    <source>
        <dbReference type="Proteomes" id="UP000636960"/>
    </source>
</evidence>
<gene>
    <name evidence="2" type="ORF">Ari01nite_63000</name>
</gene>
<reference evidence="2" key="1">
    <citation type="submission" date="2021-01" db="EMBL/GenBank/DDBJ databases">
        <title>Whole genome shotgun sequence of Actinoplanes rishiriensis NBRC 108556.</title>
        <authorList>
            <person name="Komaki H."/>
            <person name="Tamura T."/>
        </authorList>
    </citation>
    <scope>NUCLEOTIDE SEQUENCE</scope>
    <source>
        <strain evidence="2">NBRC 108556</strain>
    </source>
</reference>
<organism evidence="2 3">
    <name type="scientific">Paractinoplanes rishiriensis</name>
    <dbReference type="NCBI Taxonomy" id="1050105"/>
    <lineage>
        <taxon>Bacteria</taxon>
        <taxon>Bacillati</taxon>
        <taxon>Actinomycetota</taxon>
        <taxon>Actinomycetes</taxon>
        <taxon>Micromonosporales</taxon>
        <taxon>Micromonosporaceae</taxon>
        <taxon>Paractinoplanes</taxon>
    </lineage>
</organism>
<protein>
    <submittedName>
        <fullName evidence="2">Uncharacterized protein</fullName>
    </submittedName>
</protein>
<keyword evidence="3" id="KW-1185">Reference proteome</keyword>
<dbReference type="AlphaFoldDB" id="A0A919K1C3"/>
<feature type="transmembrane region" description="Helical" evidence="1">
    <location>
        <begin position="45"/>
        <end position="64"/>
    </location>
</feature>
<evidence type="ECO:0000256" key="1">
    <source>
        <dbReference type="SAM" id="Phobius"/>
    </source>
</evidence>
<dbReference type="EMBL" id="BOMV01000065">
    <property type="protein sequence ID" value="GIE98835.1"/>
    <property type="molecule type" value="Genomic_DNA"/>
</dbReference>